<feature type="transmembrane region" description="Helical" evidence="8">
    <location>
        <begin position="232"/>
        <end position="252"/>
    </location>
</feature>
<dbReference type="InterPro" id="IPR029020">
    <property type="entry name" value="Ammonium/urea_transptr"/>
</dbReference>
<dbReference type="Pfam" id="PF00909">
    <property type="entry name" value="Ammonium_transp"/>
    <property type="match status" value="1"/>
</dbReference>
<feature type="transmembrane region" description="Helical" evidence="8">
    <location>
        <begin position="318"/>
        <end position="338"/>
    </location>
</feature>
<dbReference type="EMBL" id="MBFT01000086">
    <property type="protein sequence ID" value="PVU98289.1"/>
    <property type="molecule type" value="Genomic_DNA"/>
</dbReference>
<feature type="domain" description="Ammonium transporter AmtB-like" evidence="9">
    <location>
        <begin position="18"/>
        <end position="448"/>
    </location>
</feature>
<evidence type="ECO:0000313" key="11">
    <source>
        <dbReference type="Proteomes" id="UP000245699"/>
    </source>
</evidence>
<dbReference type="PANTHER" id="PTHR43029:SF10">
    <property type="entry name" value="AMMONIUM TRANSPORTER MEP2"/>
    <property type="match status" value="1"/>
</dbReference>
<feature type="transmembrane region" description="Helical" evidence="8">
    <location>
        <begin position="350"/>
        <end position="374"/>
    </location>
</feature>
<gene>
    <name evidence="10" type="ORF">BB559_001705</name>
</gene>
<keyword evidence="5 8" id="KW-1133">Transmembrane helix</keyword>
<dbReference type="Proteomes" id="UP000245699">
    <property type="component" value="Unassembled WGS sequence"/>
</dbReference>
<dbReference type="PANTHER" id="PTHR43029">
    <property type="entry name" value="AMMONIUM TRANSPORTER MEP2"/>
    <property type="match status" value="1"/>
</dbReference>
<protein>
    <recommendedName>
        <fullName evidence="9">Ammonium transporter AmtB-like domain-containing protein</fullName>
    </recommendedName>
</protein>
<evidence type="ECO:0000256" key="4">
    <source>
        <dbReference type="ARBA" id="ARBA00022692"/>
    </source>
</evidence>
<feature type="transmembrane region" description="Helical" evidence="8">
    <location>
        <begin position="264"/>
        <end position="286"/>
    </location>
</feature>
<feature type="transmembrane region" description="Helical" evidence="8">
    <location>
        <begin position="394"/>
        <end position="419"/>
    </location>
</feature>
<dbReference type="SUPFAM" id="SSF111352">
    <property type="entry name" value="Ammonium transporter"/>
    <property type="match status" value="1"/>
</dbReference>
<evidence type="ECO:0000256" key="7">
    <source>
        <dbReference type="ARBA" id="ARBA00023177"/>
    </source>
</evidence>
<comment type="similarity">
    <text evidence="2">Belongs to the ammonia transporter channel (TC 1.A.11.2) family.</text>
</comment>
<feature type="transmembrane region" description="Helical" evidence="8">
    <location>
        <begin position="164"/>
        <end position="182"/>
    </location>
</feature>
<organism evidence="10 11">
    <name type="scientific">Furculomyces boomerangus</name>
    <dbReference type="NCBI Taxonomy" id="61424"/>
    <lineage>
        <taxon>Eukaryota</taxon>
        <taxon>Fungi</taxon>
        <taxon>Fungi incertae sedis</taxon>
        <taxon>Zoopagomycota</taxon>
        <taxon>Kickxellomycotina</taxon>
        <taxon>Harpellomycetes</taxon>
        <taxon>Harpellales</taxon>
        <taxon>Harpellaceae</taxon>
        <taxon>Furculomyces</taxon>
    </lineage>
</organism>
<keyword evidence="4 8" id="KW-0812">Transmembrane</keyword>
<dbReference type="GO" id="GO:0008519">
    <property type="term" value="F:ammonium channel activity"/>
    <property type="evidence" value="ECO:0007669"/>
    <property type="project" value="InterPro"/>
</dbReference>
<dbReference type="AlphaFoldDB" id="A0A2T9Z148"/>
<evidence type="ECO:0000313" key="10">
    <source>
        <dbReference type="EMBL" id="PVU98289.1"/>
    </source>
</evidence>
<feature type="transmembrane region" description="Helical" evidence="8">
    <location>
        <begin position="293"/>
        <end position="312"/>
    </location>
</feature>
<dbReference type="InterPro" id="IPR024041">
    <property type="entry name" value="NH4_transpt_AmtB-like_dom"/>
</dbReference>
<feature type="transmembrane region" description="Helical" evidence="8">
    <location>
        <begin position="18"/>
        <end position="38"/>
    </location>
</feature>
<keyword evidence="7" id="KW-0924">Ammonia transport</keyword>
<comment type="subcellular location">
    <subcellularLocation>
        <location evidence="1">Membrane</location>
        <topology evidence="1">Multi-pass membrane protein</topology>
    </subcellularLocation>
</comment>
<evidence type="ECO:0000256" key="1">
    <source>
        <dbReference type="ARBA" id="ARBA00004141"/>
    </source>
</evidence>
<proteinExistence type="inferred from homology"/>
<evidence type="ECO:0000256" key="3">
    <source>
        <dbReference type="ARBA" id="ARBA00022448"/>
    </source>
</evidence>
<feature type="transmembrane region" description="Helical" evidence="8">
    <location>
        <begin position="202"/>
        <end position="220"/>
    </location>
</feature>
<keyword evidence="6 8" id="KW-0472">Membrane</keyword>
<evidence type="ECO:0000259" key="9">
    <source>
        <dbReference type="Pfam" id="PF00909"/>
    </source>
</evidence>
<evidence type="ECO:0000256" key="6">
    <source>
        <dbReference type="ARBA" id="ARBA00023136"/>
    </source>
</evidence>
<name>A0A2T9Z148_9FUNG</name>
<sequence>MTLSIRQDQIQASAGDTAWVMIASALVFLMIPGIGFFYSGMSRSKSSLTLIILCVLSLSVVSIQWTLFGYSLSFSDTSKNPMIGNFRYALLLNVDDKLSNLAPTIPVIVFSSFQWQVHLIPSNIYLCFNSFKLTHSICAYSMFAGITPAITMGSVAERIRIIPCIIYFFIWTTFVYDPVAYWNWSEKGWLYKLGALDFAGGTVVHITSGFSALCFAHFVGKRKDYDVGETKPSNILNVAIGAVLIWFGWFGFNAGSSYAADTRAGYALYTTNISAAAGGMTMMMISYSRTQKLSLVQFCSGVVAGLVGITPAAGFVDFWAAIVIGIVTPATCYFASTLKHKMGVDDSLDVFALHGIGGTVGSVLTGIFASSSVVKHGSGTIIKGGWINRNWIQVPIQLLSCVSVIAWTIVVTFAILYIIDSTKIFKLRLEKSQELLGVDISEMGEYGYDLANIIESDQTSCVGSQLSVNGKIYELGKPNEHQSLEVDLSTKVEKQNNQN</sequence>
<feature type="transmembrane region" description="Helical" evidence="8">
    <location>
        <begin position="133"/>
        <end position="152"/>
    </location>
</feature>
<evidence type="ECO:0000256" key="5">
    <source>
        <dbReference type="ARBA" id="ARBA00022989"/>
    </source>
</evidence>
<comment type="caution">
    <text evidence="10">The sequence shown here is derived from an EMBL/GenBank/DDBJ whole genome shotgun (WGS) entry which is preliminary data.</text>
</comment>
<keyword evidence="3" id="KW-0813">Transport</keyword>
<dbReference type="STRING" id="61424.A0A2T9Z148"/>
<reference evidence="10 11" key="1">
    <citation type="journal article" date="2018" name="MBio">
        <title>Comparative Genomics Reveals the Core Gene Toolbox for the Fungus-Insect Symbiosis.</title>
        <authorList>
            <person name="Wang Y."/>
            <person name="Stata M."/>
            <person name="Wang W."/>
            <person name="Stajich J.E."/>
            <person name="White M.M."/>
            <person name="Moncalvo J.M."/>
        </authorList>
    </citation>
    <scope>NUCLEOTIDE SEQUENCE [LARGE SCALE GENOMIC DNA]</scope>
    <source>
        <strain evidence="10 11">AUS-77-4</strain>
    </source>
</reference>
<feature type="transmembrane region" description="Helical" evidence="8">
    <location>
        <begin position="50"/>
        <end position="72"/>
    </location>
</feature>
<dbReference type="InterPro" id="IPR001905">
    <property type="entry name" value="Ammonium_transpt"/>
</dbReference>
<dbReference type="GO" id="GO:0005886">
    <property type="term" value="C:plasma membrane"/>
    <property type="evidence" value="ECO:0007669"/>
    <property type="project" value="TreeGrafter"/>
</dbReference>
<evidence type="ECO:0000256" key="2">
    <source>
        <dbReference type="ARBA" id="ARBA00005887"/>
    </source>
</evidence>
<accession>A0A2T9Z148</accession>
<keyword evidence="11" id="KW-1185">Reference proteome</keyword>
<dbReference type="OrthoDB" id="534912at2759"/>
<evidence type="ECO:0000256" key="8">
    <source>
        <dbReference type="SAM" id="Phobius"/>
    </source>
</evidence>
<dbReference type="Gene3D" id="1.10.3430.10">
    <property type="entry name" value="Ammonium transporter AmtB like domains"/>
    <property type="match status" value="1"/>
</dbReference>